<keyword evidence="1" id="KW-0862">Zinc</keyword>
<dbReference type="SMART" id="SM00343">
    <property type="entry name" value="ZnF_C2HC"/>
    <property type="match status" value="1"/>
</dbReference>
<dbReference type="PANTHER" id="PTHR34482:SF57">
    <property type="entry name" value="RETROTRANSPOSON GAG DOMAIN-CONTAINING PROTEIN"/>
    <property type="match status" value="1"/>
</dbReference>
<reference evidence="4" key="1">
    <citation type="submission" date="2023-08" db="EMBL/GenBank/DDBJ databases">
        <title>A de novo genome assembly of Solanum verrucosum Schlechtendal, a Mexican diploid species geographically isolated from the other diploid A-genome species in potato relatives.</title>
        <authorList>
            <person name="Hosaka K."/>
        </authorList>
    </citation>
    <scope>NUCLEOTIDE SEQUENCE</scope>
    <source>
        <tissue evidence="4">Young leaves</tissue>
    </source>
</reference>
<dbReference type="EMBL" id="CP133616">
    <property type="protein sequence ID" value="WMV30076.1"/>
    <property type="molecule type" value="Genomic_DNA"/>
</dbReference>
<dbReference type="InterPro" id="IPR036875">
    <property type="entry name" value="Znf_CCHC_sf"/>
</dbReference>
<keyword evidence="5" id="KW-1185">Reference proteome</keyword>
<protein>
    <recommendedName>
        <fullName evidence="3">CCHC-type domain-containing protein</fullName>
    </recommendedName>
</protein>
<dbReference type="AlphaFoldDB" id="A0AAF0QV85"/>
<evidence type="ECO:0000259" key="3">
    <source>
        <dbReference type="PROSITE" id="PS50158"/>
    </source>
</evidence>
<dbReference type="GO" id="GO:0003676">
    <property type="term" value="F:nucleic acid binding"/>
    <property type="evidence" value="ECO:0007669"/>
    <property type="project" value="InterPro"/>
</dbReference>
<dbReference type="Proteomes" id="UP001234989">
    <property type="component" value="Chromosome 5"/>
</dbReference>
<evidence type="ECO:0000256" key="2">
    <source>
        <dbReference type="SAM" id="MobiDB-lite"/>
    </source>
</evidence>
<sequence>MNLKQGLMSVQEYELKFTQFSKYAPHMVVDPREQMSKFLLRVSDLVKTECRNVMLLGDMDISRQMAHDQDVEGDKLRELAKGNKNARTGNYEYSTQMSDGEIRSQFQQRSIVQECSSASTPSPRFREDLKGERCFQCGQSGHRLKDCPSARQGKGVGGQRMLLMRRSRLMINGSKLMRWKGSLVKDHVLNMMSNLNELEILGTAIDKESQKTPPSMAYIVDKHVPSSSKPAKAQTKKKKSCKVVAPGGS</sequence>
<dbReference type="Pfam" id="PF00098">
    <property type="entry name" value="zf-CCHC"/>
    <property type="match status" value="1"/>
</dbReference>
<dbReference type="InterPro" id="IPR001878">
    <property type="entry name" value="Znf_CCHC"/>
</dbReference>
<keyword evidence="1" id="KW-0863">Zinc-finger</keyword>
<dbReference type="Gene3D" id="4.10.60.10">
    <property type="entry name" value="Zinc finger, CCHC-type"/>
    <property type="match status" value="1"/>
</dbReference>
<accession>A0AAF0QV85</accession>
<dbReference type="PROSITE" id="PS50158">
    <property type="entry name" value="ZF_CCHC"/>
    <property type="match status" value="1"/>
</dbReference>
<gene>
    <name evidence="4" type="ORF">MTR67_023461</name>
</gene>
<dbReference type="GO" id="GO:0008270">
    <property type="term" value="F:zinc ion binding"/>
    <property type="evidence" value="ECO:0007669"/>
    <property type="project" value="UniProtKB-KW"/>
</dbReference>
<name>A0AAF0QV85_SOLVR</name>
<evidence type="ECO:0000313" key="4">
    <source>
        <dbReference type="EMBL" id="WMV30076.1"/>
    </source>
</evidence>
<proteinExistence type="predicted"/>
<dbReference type="PANTHER" id="PTHR34482">
    <property type="entry name" value="DNA DAMAGE-INDUCIBLE PROTEIN 1-LIKE"/>
    <property type="match status" value="1"/>
</dbReference>
<organism evidence="4 5">
    <name type="scientific">Solanum verrucosum</name>
    <dbReference type="NCBI Taxonomy" id="315347"/>
    <lineage>
        <taxon>Eukaryota</taxon>
        <taxon>Viridiplantae</taxon>
        <taxon>Streptophyta</taxon>
        <taxon>Embryophyta</taxon>
        <taxon>Tracheophyta</taxon>
        <taxon>Spermatophyta</taxon>
        <taxon>Magnoliopsida</taxon>
        <taxon>eudicotyledons</taxon>
        <taxon>Gunneridae</taxon>
        <taxon>Pentapetalae</taxon>
        <taxon>asterids</taxon>
        <taxon>lamiids</taxon>
        <taxon>Solanales</taxon>
        <taxon>Solanaceae</taxon>
        <taxon>Solanoideae</taxon>
        <taxon>Solaneae</taxon>
        <taxon>Solanum</taxon>
    </lineage>
</organism>
<dbReference type="SUPFAM" id="SSF57756">
    <property type="entry name" value="Retrovirus zinc finger-like domains"/>
    <property type="match status" value="1"/>
</dbReference>
<evidence type="ECO:0000256" key="1">
    <source>
        <dbReference type="PROSITE-ProRule" id="PRU00047"/>
    </source>
</evidence>
<feature type="domain" description="CCHC-type" evidence="3">
    <location>
        <begin position="133"/>
        <end position="149"/>
    </location>
</feature>
<keyword evidence="1" id="KW-0479">Metal-binding</keyword>
<feature type="region of interest" description="Disordered" evidence="2">
    <location>
        <begin position="221"/>
        <end position="249"/>
    </location>
</feature>
<evidence type="ECO:0000313" key="5">
    <source>
        <dbReference type="Proteomes" id="UP001234989"/>
    </source>
</evidence>